<dbReference type="PANTHER" id="PTHR11103:SF18">
    <property type="entry name" value="SLR1189 PROTEIN"/>
    <property type="match status" value="1"/>
</dbReference>
<dbReference type="InterPro" id="IPR017226">
    <property type="entry name" value="BHMT-like"/>
</dbReference>
<keyword evidence="2 4" id="KW-0808">Transferase</keyword>
<dbReference type="GO" id="GO:0032259">
    <property type="term" value="P:methylation"/>
    <property type="evidence" value="ECO:0007669"/>
    <property type="project" value="UniProtKB-KW"/>
</dbReference>
<evidence type="ECO:0000313" key="7">
    <source>
        <dbReference type="Proteomes" id="UP001296776"/>
    </source>
</evidence>
<dbReference type="PIRSF" id="PIRSF037505">
    <property type="entry name" value="Betaine_HMT"/>
    <property type="match status" value="1"/>
</dbReference>
<name>A0AAJ0U5H4_9GAMM</name>
<feature type="domain" description="Hcy-binding" evidence="5">
    <location>
        <begin position="1"/>
        <end position="289"/>
    </location>
</feature>
<dbReference type="Proteomes" id="UP001296776">
    <property type="component" value="Unassembled WGS sequence"/>
</dbReference>
<organism evidence="6 7">
    <name type="scientific">Halochromatium glycolicum</name>
    <dbReference type="NCBI Taxonomy" id="85075"/>
    <lineage>
        <taxon>Bacteria</taxon>
        <taxon>Pseudomonadati</taxon>
        <taxon>Pseudomonadota</taxon>
        <taxon>Gammaproteobacteria</taxon>
        <taxon>Chromatiales</taxon>
        <taxon>Chromatiaceae</taxon>
        <taxon>Halochromatium</taxon>
    </lineage>
</organism>
<keyword evidence="3 4" id="KW-0479">Metal-binding</keyword>
<comment type="cofactor">
    <cofactor evidence="3">
        <name>Zn(2+)</name>
        <dbReference type="ChEBI" id="CHEBI:29105"/>
    </cofactor>
    <text evidence="3">Binds 1 zinc ion per subunit.</text>
</comment>
<feature type="binding site" evidence="3 4">
    <location>
        <position position="274"/>
    </location>
    <ligand>
        <name>Zn(2+)</name>
        <dbReference type="ChEBI" id="CHEBI:29105"/>
    </ligand>
</feature>
<proteinExistence type="predicted"/>
<dbReference type="Pfam" id="PF02574">
    <property type="entry name" value="S-methyl_trans"/>
    <property type="match status" value="1"/>
</dbReference>
<dbReference type="EMBL" id="NRSJ01000025">
    <property type="protein sequence ID" value="MBK1705645.1"/>
    <property type="molecule type" value="Genomic_DNA"/>
</dbReference>
<dbReference type="PROSITE" id="PS50970">
    <property type="entry name" value="HCY"/>
    <property type="match status" value="1"/>
</dbReference>
<evidence type="ECO:0000259" key="5">
    <source>
        <dbReference type="PROSITE" id="PS50970"/>
    </source>
</evidence>
<feature type="binding site" evidence="3 4">
    <location>
        <position position="275"/>
    </location>
    <ligand>
        <name>Zn(2+)</name>
        <dbReference type="ChEBI" id="CHEBI:29105"/>
    </ligand>
</feature>
<dbReference type="GO" id="GO:0009086">
    <property type="term" value="P:methionine biosynthetic process"/>
    <property type="evidence" value="ECO:0007669"/>
    <property type="project" value="InterPro"/>
</dbReference>
<dbReference type="Gene3D" id="3.20.20.330">
    <property type="entry name" value="Homocysteine-binding-like domain"/>
    <property type="match status" value="1"/>
</dbReference>
<dbReference type="GO" id="GO:0008168">
    <property type="term" value="F:methyltransferase activity"/>
    <property type="evidence" value="ECO:0007669"/>
    <property type="project" value="UniProtKB-UniRule"/>
</dbReference>
<dbReference type="InterPro" id="IPR003726">
    <property type="entry name" value="HCY_dom"/>
</dbReference>
<reference evidence="6" key="2">
    <citation type="journal article" date="2020" name="Microorganisms">
        <title>Osmotic Adaptation and Compatible Solute Biosynthesis of Phototrophic Bacteria as Revealed from Genome Analyses.</title>
        <authorList>
            <person name="Imhoff J.F."/>
            <person name="Rahn T."/>
            <person name="Kunzel S."/>
            <person name="Keller A."/>
            <person name="Neulinger S.C."/>
        </authorList>
    </citation>
    <scope>NUCLEOTIDE SEQUENCE</scope>
    <source>
        <strain evidence="6">DSM 11080</strain>
    </source>
</reference>
<dbReference type="AlphaFoldDB" id="A0AAJ0U5H4"/>
<evidence type="ECO:0000256" key="1">
    <source>
        <dbReference type="ARBA" id="ARBA00022603"/>
    </source>
</evidence>
<evidence type="ECO:0000256" key="2">
    <source>
        <dbReference type="ARBA" id="ARBA00022679"/>
    </source>
</evidence>
<dbReference type="RefSeq" id="WP_200346861.1">
    <property type="nucleotide sequence ID" value="NZ_NRSJ01000025.1"/>
</dbReference>
<dbReference type="PANTHER" id="PTHR11103">
    <property type="entry name" value="SLR1189 PROTEIN"/>
    <property type="match status" value="1"/>
</dbReference>
<dbReference type="GO" id="GO:0008270">
    <property type="term" value="F:zinc ion binding"/>
    <property type="evidence" value="ECO:0007669"/>
    <property type="project" value="InterPro"/>
</dbReference>
<keyword evidence="3 4" id="KW-0862">Zinc</keyword>
<evidence type="ECO:0000313" key="6">
    <source>
        <dbReference type="EMBL" id="MBK1705645.1"/>
    </source>
</evidence>
<protein>
    <submittedName>
        <fullName evidence="6">Homocysteine S-methyltransferase</fullName>
    </submittedName>
</protein>
<feature type="binding site" evidence="3 4">
    <location>
        <position position="203"/>
    </location>
    <ligand>
        <name>Zn(2+)</name>
        <dbReference type="ChEBI" id="CHEBI:29105"/>
    </ligand>
</feature>
<evidence type="ECO:0000256" key="4">
    <source>
        <dbReference type="PROSITE-ProRule" id="PRU00333"/>
    </source>
</evidence>
<dbReference type="SUPFAM" id="SSF82282">
    <property type="entry name" value="Homocysteine S-methyltransferase"/>
    <property type="match status" value="1"/>
</dbReference>
<keyword evidence="7" id="KW-1185">Reference proteome</keyword>
<gene>
    <name evidence="6" type="ORF">CKO40_14040</name>
</gene>
<accession>A0AAJ0U5H4</accession>
<keyword evidence="1 4" id="KW-0489">Methyltransferase</keyword>
<evidence type="ECO:0000256" key="3">
    <source>
        <dbReference type="PIRSR" id="PIRSR037505-2"/>
    </source>
</evidence>
<dbReference type="InterPro" id="IPR036589">
    <property type="entry name" value="HCY_dom_sf"/>
</dbReference>
<comment type="caution">
    <text evidence="6">The sequence shown here is derived from an EMBL/GenBank/DDBJ whole genome shotgun (WGS) entry which is preliminary data.</text>
</comment>
<reference evidence="6" key="1">
    <citation type="submission" date="2017-08" db="EMBL/GenBank/DDBJ databases">
        <authorList>
            <person name="Imhoff J.F."/>
            <person name="Rahn T."/>
            <person name="Kuenzel S."/>
            <person name="Neulinger S.C."/>
        </authorList>
    </citation>
    <scope>NUCLEOTIDE SEQUENCE</scope>
    <source>
        <strain evidence="6">DSM 11080</strain>
    </source>
</reference>
<sequence>MNEIVLLDGGMGQELIARSSQPASPLWSAKILLDEPELVAAVHRDYIDAGATVLTLNSYAVTPQRLAAQGSEELFERLQAQACEIVTRARDESGRDVAIAGCLPPLVASYHPEVSPSDEAALAAYRRIVAAQAEHVDLFLGETLASTAEASAAARAALESDLPVWISLTITDDDSITLRNGEPLAEAVAALRELGIDARLLNCSRPEAITAAWDVFAASGGVTGAYANGFTSIDGLKPGGTVDALEARRDLSPEAYADFAMGWVGHGASIVGGCCEVGPSHIRHLRERLEAAGHTVVRPSSR</sequence>